<dbReference type="Proteomes" id="UP001066276">
    <property type="component" value="Chromosome 3_2"/>
</dbReference>
<accession>A0AAV7TNU3</accession>
<name>A0AAV7TNU3_PLEWA</name>
<sequence length="94" mass="10073">MRRGVCGGGESGARIQTGLQFGELSVVSTDSGRLAAETGIVSKAIPQLLKRPKCWGCALAAGSRGRAETRPYKGKVLQPGRMWDRVAWELSGRE</sequence>
<evidence type="ECO:0000313" key="1">
    <source>
        <dbReference type="EMBL" id="KAJ1178237.1"/>
    </source>
</evidence>
<organism evidence="1 2">
    <name type="scientific">Pleurodeles waltl</name>
    <name type="common">Iberian ribbed newt</name>
    <dbReference type="NCBI Taxonomy" id="8319"/>
    <lineage>
        <taxon>Eukaryota</taxon>
        <taxon>Metazoa</taxon>
        <taxon>Chordata</taxon>
        <taxon>Craniata</taxon>
        <taxon>Vertebrata</taxon>
        <taxon>Euteleostomi</taxon>
        <taxon>Amphibia</taxon>
        <taxon>Batrachia</taxon>
        <taxon>Caudata</taxon>
        <taxon>Salamandroidea</taxon>
        <taxon>Salamandridae</taxon>
        <taxon>Pleurodelinae</taxon>
        <taxon>Pleurodeles</taxon>
    </lineage>
</organism>
<evidence type="ECO:0000313" key="2">
    <source>
        <dbReference type="Proteomes" id="UP001066276"/>
    </source>
</evidence>
<protein>
    <submittedName>
        <fullName evidence="1">Uncharacterized protein</fullName>
    </submittedName>
</protein>
<dbReference type="AlphaFoldDB" id="A0AAV7TNU3"/>
<comment type="caution">
    <text evidence="1">The sequence shown here is derived from an EMBL/GenBank/DDBJ whole genome shotgun (WGS) entry which is preliminary data.</text>
</comment>
<gene>
    <name evidence="1" type="ORF">NDU88_003484</name>
</gene>
<keyword evidence="2" id="KW-1185">Reference proteome</keyword>
<dbReference type="EMBL" id="JANPWB010000006">
    <property type="protein sequence ID" value="KAJ1178237.1"/>
    <property type="molecule type" value="Genomic_DNA"/>
</dbReference>
<reference evidence="1" key="1">
    <citation type="journal article" date="2022" name="bioRxiv">
        <title>Sequencing and chromosome-scale assembly of the giantPleurodeles waltlgenome.</title>
        <authorList>
            <person name="Brown T."/>
            <person name="Elewa A."/>
            <person name="Iarovenko S."/>
            <person name="Subramanian E."/>
            <person name="Araus A.J."/>
            <person name="Petzold A."/>
            <person name="Susuki M."/>
            <person name="Suzuki K.-i.T."/>
            <person name="Hayashi T."/>
            <person name="Toyoda A."/>
            <person name="Oliveira C."/>
            <person name="Osipova E."/>
            <person name="Leigh N.D."/>
            <person name="Simon A."/>
            <person name="Yun M.H."/>
        </authorList>
    </citation>
    <scope>NUCLEOTIDE SEQUENCE</scope>
    <source>
        <strain evidence="1">20211129_DDA</strain>
        <tissue evidence="1">Liver</tissue>
    </source>
</reference>
<proteinExistence type="predicted"/>